<protein>
    <recommendedName>
        <fullName evidence="3">SMI1/KNR4 family protein</fullName>
    </recommendedName>
</protein>
<dbReference type="Proteomes" id="UP001597183">
    <property type="component" value="Unassembled WGS sequence"/>
</dbReference>
<reference evidence="2" key="1">
    <citation type="journal article" date="2019" name="Int. J. Syst. Evol. Microbiol.">
        <title>The Global Catalogue of Microorganisms (GCM) 10K type strain sequencing project: providing services to taxonomists for standard genome sequencing and annotation.</title>
        <authorList>
            <consortium name="The Broad Institute Genomics Platform"/>
            <consortium name="The Broad Institute Genome Sequencing Center for Infectious Disease"/>
            <person name="Wu L."/>
            <person name="Ma J."/>
        </authorList>
    </citation>
    <scope>NUCLEOTIDE SEQUENCE [LARGE SCALE GENOMIC DNA]</scope>
    <source>
        <strain evidence="2">CCM 7526</strain>
    </source>
</reference>
<evidence type="ECO:0000313" key="2">
    <source>
        <dbReference type="Proteomes" id="UP001597183"/>
    </source>
</evidence>
<sequence length="172" mass="18592">MYQLAAVIAEAGLLRDRVDHGTVAVLRHGLAMAPVSEALFAELAGTSAGGPFAEQLNPRFGQALAEWSVAGPVAFVRADFFGGDGHQSAIVWRDGAPAWGPVFDDEFDGPREQWPINAALAQLGVQPSGRTYSWDPDRTVDLFDEVGLGLERDVDDWLAYARAGRTPAYYET</sequence>
<keyword evidence="2" id="KW-1185">Reference proteome</keyword>
<comment type="caution">
    <text evidence="1">The sequence shown here is derived from an EMBL/GenBank/DDBJ whole genome shotgun (WGS) entry which is preliminary data.</text>
</comment>
<dbReference type="RefSeq" id="WP_317795965.1">
    <property type="nucleotide sequence ID" value="NZ_AP028461.1"/>
</dbReference>
<proteinExistence type="predicted"/>
<gene>
    <name evidence="1" type="ORF">ACFQ5G_18200</name>
</gene>
<dbReference type="EMBL" id="JBHTMK010000023">
    <property type="protein sequence ID" value="MFD1367291.1"/>
    <property type="molecule type" value="Genomic_DNA"/>
</dbReference>
<name>A0ABW4A944_9ACTN</name>
<organism evidence="1 2">
    <name type="scientific">Actinoplanes sichuanensis</name>
    <dbReference type="NCBI Taxonomy" id="512349"/>
    <lineage>
        <taxon>Bacteria</taxon>
        <taxon>Bacillati</taxon>
        <taxon>Actinomycetota</taxon>
        <taxon>Actinomycetes</taxon>
        <taxon>Micromonosporales</taxon>
        <taxon>Micromonosporaceae</taxon>
        <taxon>Actinoplanes</taxon>
    </lineage>
</organism>
<evidence type="ECO:0000313" key="1">
    <source>
        <dbReference type="EMBL" id="MFD1367291.1"/>
    </source>
</evidence>
<accession>A0ABW4A944</accession>
<evidence type="ECO:0008006" key="3">
    <source>
        <dbReference type="Google" id="ProtNLM"/>
    </source>
</evidence>